<reference evidence="2 3" key="1">
    <citation type="submission" date="2016-03" db="EMBL/GenBank/DDBJ databases">
        <title>Microsymbionts genomes from the relict species Vavilovia formosa (Stev.) Fed.</title>
        <authorList>
            <person name="Kopat V."/>
            <person name="Chirak E."/>
            <person name="Kimeklis A."/>
            <person name="Andronov E."/>
        </authorList>
    </citation>
    <scope>NUCLEOTIDE SEQUENCE [LARGE SCALE GENOMIC DNA]</scope>
    <source>
        <strain evidence="2 3">Vaf07</strain>
    </source>
</reference>
<dbReference type="Proteomes" id="UP000076574">
    <property type="component" value="Unassembled WGS sequence"/>
</dbReference>
<dbReference type="STRING" id="943830.A4A58_08990"/>
<dbReference type="OrthoDB" id="9790710at2"/>
<dbReference type="SUPFAM" id="SSF53756">
    <property type="entry name" value="UDP-Glycosyltransferase/glycogen phosphorylase"/>
    <property type="match status" value="1"/>
</dbReference>
<dbReference type="Pfam" id="PF00534">
    <property type="entry name" value="Glycos_transf_1"/>
    <property type="match status" value="1"/>
</dbReference>
<accession>A0A163YI61</accession>
<sequence>MTGQRRVIYFINGLTRGGAEIGLRSLLENGLFEGYDFRVIILHRGSAELRREVGALAGEDRIIEASASPKLTIRGCVIGMYLLFRTIATFRPDSVILSLKQANIIGRLVLYAFPKVKCIAFEHIAELERGPAVALYSKLLRLTSGRVDSVWADCTTTLNATRVYFKPRQREEKVVPLFLASDEAPLKSCYELSGPARIVTAGRLVSRKRVDLLLKAIRILADRGRPLVLTIYGEGPMKAAFQQLANELGIGQQVEFAGFKHKWYADAADHDLFIHMSDEEGFCIVVAEAMMVGLPVIANAVGGIRDYSCDGITAAHLSSMDPQYVADIIERHLDCENHRHDLGNCAADWIKSTYRRERVMELYRSVEF</sequence>
<name>A0A163YI61_9BRAD</name>
<evidence type="ECO:0000313" key="2">
    <source>
        <dbReference type="EMBL" id="KZD22184.1"/>
    </source>
</evidence>
<comment type="caution">
    <text evidence="2">The sequence shown here is derived from an EMBL/GenBank/DDBJ whole genome shotgun (WGS) entry which is preliminary data.</text>
</comment>
<dbReference type="AlphaFoldDB" id="A0A163YI61"/>
<feature type="domain" description="Glycosyl transferase family 1" evidence="1">
    <location>
        <begin position="194"/>
        <end position="347"/>
    </location>
</feature>
<dbReference type="Gene3D" id="3.40.50.2000">
    <property type="entry name" value="Glycogen Phosphorylase B"/>
    <property type="match status" value="2"/>
</dbReference>
<evidence type="ECO:0000313" key="3">
    <source>
        <dbReference type="Proteomes" id="UP000076574"/>
    </source>
</evidence>
<dbReference type="GO" id="GO:0016757">
    <property type="term" value="F:glycosyltransferase activity"/>
    <property type="evidence" value="ECO:0007669"/>
    <property type="project" value="InterPro"/>
</dbReference>
<dbReference type="RefSeq" id="WP_068734656.1">
    <property type="nucleotide sequence ID" value="NZ_LVYV01000023.1"/>
</dbReference>
<proteinExistence type="predicted"/>
<dbReference type="PANTHER" id="PTHR12526">
    <property type="entry name" value="GLYCOSYLTRANSFERASE"/>
    <property type="match status" value="1"/>
</dbReference>
<gene>
    <name evidence="2" type="ORF">A4A58_08990</name>
</gene>
<organism evidence="2 3">
    <name type="scientific">Tardiphaga robiniae</name>
    <dbReference type="NCBI Taxonomy" id="943830"/>
    <lineage>
        <taxon>Bacteria</taxon>
        <taxon>Pseudomonadati</taxon>
        <taxon>Pseudomonadota</taxon>
        <taxon>Alphaproteobacteria</taxon>
        <taxon>Hyphomicrobiales</taxon>
        <taxon>Nitrobacteraceae</taxon>
        <taxon>Tardiphaga</taxon>
    </lineage>
</organism>
<protein>
    <recommendedName>
        <fullName evidence="1">Glycosyl transferase family 1 domain-containing protein</fullName>
    </recommendedName>
</protein>
<dbReference type="EMBL" id="LVYV01000023">
    <property type="protein sequence ID" value="KZD22184.1"/>
    <property type="molecule type" value="Genomic_DNA"/>
</dbReference>
<evidence type="ECO:0000259" key="1">
    <source>
        <dbReference type="Pfam" id="PF00534"/>
    </source>
</evidence>
<dbReference type="InterPro" id="IPR001296">
    <property type="entry name" value="Glyco_trans_1"/>
</dbReference>
<keyword evidence="3" id="KW-1185">Reference proteome</keyword>